<dbReference type="AntiFam" id="ANF00010">
    <property type="entry name" value="tRNA translation"/>
</dbReference>
<sequence length="140" mass="15552">MVECSLSMREVPESNPGASNFIFQVSFSYVSSSSFRILDLALASGGVAQMVERSLCTREVPGSIPGASNLYFLYELHICAQFLFSSLRCSFVIAIGGVVHTVEHSFSMWELPESIPSASNFSFFIQISCLFCIQYLIFQF</sequence>
<reference evidence="1" key="1">
    <citation type="submission" date="2020-08" db="EMBL/GenBank/DDBJ databases">
        <title>Genome sequencing and assembly of the red palm weevil Rhynchophorus ferrugineus.</title>
        <authorList>
            <person name="Dias G.B."/>
            <person name="Bergman C.M."/>
            <person name="Manee M."/>
        </authorList>
    </citation>
    <scope>NUCLEOTIDE SEQUENCE</scope>
    <source>
        <strain evidence="1">AA-2017</strain>
        <tissue evidence="1">Whole larva</tissue>
    </source>
</reference>
<evidence type="ECO:0000313" key="2">
    <source>
        <dbReference type="Proteomes" id="UP000625711"/>
    </source>
</evidence>
<proteinExistence type="predicted"/>
<accession>A0A834IA74</accession>
<evidence type="ECO:0000313" key="1">
    <source>
        <dbReference type="EMBL" id="KAF7276849.1"/>
    </source>
</evidence>
<organism evidence="1 2">
    <name type="scientific">Rhynchophorus ferrugineus</name>
    <name type="common">Red palm weevil</name>
    <name type="synonym">Curculio ferrugineus</name>
    <dbReference type="NCBI Taxonomy" id="354439"/>
    <lineage>
        <taxon>Eukaryota</taxon>
        <taxon>Metazoa</taxon>
        <taxon>Ecdysozoa</taxon>
        <taxon>Arthropoda</taxon>
        <taxon>Hexapoda</taxon>
        <taxon>Insecta</taxon>
        <taxon>Pterygota</taxon>
        <taxon>Neoptera</taxon>
        <taxon>Endopterygota</taxon>
        <taxon>Coleoptera</taxon>
        <taxon>Polyphaga</taxon>
        <taxon>Cucujiformia</taxon>
        <taxon>Curculionidae</taxon>
        <taxon>Dryophthorinae</taxon>
        <taxon>Rhynchophorus</taxon>
    </lineage>
</organism>
<dbReference type="Proteomes" id="UP000625711">
    <property type="component" value="Unassembled WGS sequence"/>
</dbReference>
<dbReference type="AlphaFoldDB" id="A0A834IA74"/>
<dbReference type="EMBL" id="JAACXV010005331">
    <property type="protein sequence ID" value="KAF7276849.1"/>
    <property type="molecule type" value="Genomic_DNA"/>
</dbReference>
<protein>
    <submittedName>
        <fullName evidence="1">Uncharacterized protein</fullName>
    </submittedName>
</protein>
<gene>
    <name evidence="1" type="ORF">GWI33_009721</name>
</gene>
<comment type="caution">
    <text evidence="1">The sequence shown here is derived from an EMBL/GenBank/DDBJ whole genome shotgun (WGS) entry which is preliminary data.</text>
</comment>
<dbReference type="OrthoDB" id="8333672at2759"/>
<name>A0A834IA74_RHYFE</name>
<keyword evidence="2" id="KW-1185">Reference proteome</keyword>